<proteinExistence type="predicted"/>
<accession>A0A9Q9S0L6</accession>
<dbReference type="Proteomes" id="UP000318567">
    <property type="component" value="Unassembled WGS sequence"/>
</dbReference>
<dbReference type="RefSeq" id="WP_142444929.1">
    <property type="nucleotide sequence ID" value="NZ_CABGGO010000001.1"/>
</dbReference>
<dbReference type="InterPro" id="IPR000726">
    <property type="entry name" value="Glyco_hydro_19_cat"/>
</dbReference>
<organism evidence="2 3">
    <name type="scientific">Klebsiella pasteurii</name>
    <dbReference type="NCBI Taxonomy" id="2587529"/>
    <lineage>
        <taxon>Bacteria</taxon>
        <taxon>Pseudomonadati</taxon>
        <taxon>Pseudomonadota</taxon>
        <taxon>Gammaproteobacteria</taxon>
        <taxon>Enterobacterales</taxon>
        <taxon>Enterobacteriaceae</taxon>
        <taxon>Klebsiella/Raoultella group</taxon>
        <taxon>Klebsiella</taxon>
    </lineage>
</organism>
<dbReference type="GO" id="GO:0016998">
    <property type="term" value="P:cell wall macromolecule catabolic process"/>
    <property type="evidence" value="ECO:0007669"/>
    <property type="project" value="InterPro"/>
</dbReference>
<protein>
    <recommendedName>
        <fullName evidence="1">Glycoside hydrolase family 19 catalytic domain-containing protein</fullName>
    </recommendedName>
</protein>
<sequence>MNQSQFQKAAGISAGLAARWFPHIDAAMKEFGITAPLDQAMFIAQMGHESRGFTRLVENLNYAADSLVPTFGKHRITAQQAAALGRTATQPANQRAIANLVYGGEWGKKNLGNQVAGDGWKYRGRGLKQVTGLSNYRSCGQVLKLDLVTQPELLERDDYAARSAAWFYVSHGCLLHSGDVERVTLLINGGRNGLDKRRALFSLAKSVLLRGGYGH</sequence>
<dbReference type="PANTHER" id="PTHR34408:SF1">
    <property type="entry name" value="GLYCOSYL HYDROLASE FAMILY 19 DOMAIN-CONTAINING PROTEIN HI_1415"/>
    <property type="match status" value="1"/>
</dbReference>
<dbReference type="Pfam" id="PF00182">
    <property type="entry name" value="Glyco_hydro_19"/>
    <property type="match status" value="1"/>
</dbReference>
<dbReference type="InterPro" id="IPR052354">
    <property type="entry name" value="Cell_Wall_Dynamics_Protein"/>
</dbReference>
<comment type="caution">
    <text evidence="2">The sequence shown here is derived from an EMBL/GenBank/DDBJ whole genome shotgun (WGS) entry which is preliminary data.</text>
</comment>
<dbReference type="GO" id="GO:0006032">
    <property type="term" value="P:chitin catabolic process"/>
    <property type="evidence" value="ECO:0007669"/>
    <property type="project" value="InterPro"/>
</dbReference>
<dbReference type="GO" id="GO:0004568">
    <property type="term" value="F:chitinase activity"/>
    <property type="evidence" value="ECO:0007669"/>
    <property type="project" value="InterPro"/>
</dbReference>
<dbReference type="SUPFAM" id="SSF53955">
    <property type="entry name" value="Lysozyme-like"/>
    <property type="match status" value="1"/>
</dbReference>
<dbReference type="PANTHER" id="PTHR34408">
    <property type="entry name" value="FAMILY PROTEIN, PUTATIVE-RELATED"/>
    <property type="match status" value="1"/>
</dbReference>
<dbReference type="Gene3D" id="1.10.530.10">
    <property type="match status" value="1"/>
</dbReference>
<feature type="domain" description="Glycoside hydrolase family 19 catalytic" evidence="1">
    <location>
        <begin position="118"/>
        <end position="170"/>
    </location>
</feature>
<dbReference type="EMBL" id="CABGGO010000001">
    <property type="protein sequence ID" value="VUS24259.1"/>
    <property type="molecule type" value="Genomic_DNA"/>
</dbReference>
<reference evidence="2 3" key="1">
    <citation type="submission" date="2019-07" db="EMBL/GenBank/DDBJ databases">
        <authorList>
            <person name="Brisse S."/>
            <person name="Rodrigues C."/>
            <person name="Thorpe H."/>
        </authorList>
    </citation>
    <scope>NUCLEOTIDE SEQUENCE [LARGE SCALE GENOMIC DNA]</scope>
    <source>
        <strain evidence="2">SB6410</strain>
    </source>
</reference>
<name>A0A9Q9S0L6_9ENTR</name>
<dbReference type="AlphaFoldDB" id="A0A9Q9S0L6"/>
<dbReference type="InterPro" id="IPR023346">
    <property type="entry name" value="Lysozyme-like_dom_sf"/>
</dbReference>
<evidence type="ECO:0000313" key="3">
    <source>
        <dbReference type="Proteomes" id="UP000318567"/>
    </source>
</evidence>
<evidence type="ECO:0000313" key="2">
    <source>
        <dbReference type="EMBL" id="VUS24259.1"/>
    </source>
</evidence>
<evidence type="ECO:0000259" key="1">
    <source>
        <dbReference type="Pfam" id="PF00182"/>
    </source>
</evidence>
<gene>
    <name evidence="2" type="ORF">SB6410_00758</name>
</gene>